<organism evidence="11 12">
    <name type="scientific">Lucilia cuprina</name>
    <name type="common">Green bottle fly</name>
    <name type="synonym">Australian sheep blowfly</name>
    <dbReference type="NCBI Taxonomy" id="7375"/>
    <lineage>
        <taxon>Eukaryota</taxon>
        <taxon>Metazoa</taxon>
        <taxon>Ecdysozoa</taxon>
        <taxon>Arthropoda</taxon>
        <taxon>Hexapoda</taxon>
        <taxon>Insecta</taxon>
        <taxon>Pterygota</taxon>
        <taxon>Neoptera</taxon>
        <taxon>Endopterygota</taxon>
        <taxon>Diptera</taxon>
        <taxon>Brachycera</taxon>
        <taxon>Muscomorpha</taxon>
        <taxon>Oestroidea</taxon>
        <taxon>Calliphoridae</taxon>
        <taxon>Luciliinae</taxon>
        <taxon>Lucilia</taxon>
    </lineage>
</organism>
<evidence type="ECO:0000256" key="2">
    <source>
        <dbReference type="ARBA" id="ARBA00009193"/>
    </source>
</evidence>
<protein>
    <recommendedName>
        <fullName evidence="3 9">Signal recognition particle 9 kDa protein</fullName>
        <shortName evidence="9">SRP9</shortName>
    </recommendedName>
</protein>
<reference evidence="11 12" key="1">
    <citation type="journal article" date="2015" name="Nat. Commun.">
        <title>Lucilia cuprina genome unlocks parasitic fly biology to underpin future interventions.</title>
        <authorList>
            <person name="Anstead C.A."/>
            <person name="Korhonen P.K."/>
            <person name="Young N.D."/>
            <person name="Hall R.S."/>
            <person name="Jex A.R."/>
            <person name="Murali S.C."/>
            <person name="Hughes D.S."/>
            <person name="Lee S.F."/>
            <person name="Perry T."/>
            <person name="Stroehlein A.J."/>
            <person name="Ansell B.R."/>
            <person name="Breugelmans B."/>
            <person name="Hofmann A."/>
            <person name="Qu J."/>
            <person name="Dugan S."/>
            <person name="Lee S.L."/>
            <person name="Chao H."/>
            <person name="Dinh H."/>
            <person name="Han Y."/>
            <person name="Doddapaneni H.V."/>
            <person name="Worley K.C."/>
            <person name="Muzny D.M."/>
            <person name="Ioannidis P."/>
            <person name="Waterhouse R.M."/>
            <person name="Zdobnov E.M."/>
            <person name="James P.J."/>
            <person name="Bagnall N.H."/>
            <person name="Kotze A.C."/>
            <person name="Gibbs R.A."/>
            <person name="Richards S."/>
            <person name="Batterham P."/>
            <person name="Gasser R.B."/>
        </authorList>
    </citation>
    <scope>NUCLEOTIDE SEQUENCE [LARGE SCALE GENOMIC DNA]</scope>
    <source>
        <strain evidence="11 12">LS</strain>
        <tissue evidence="11">Full body</tissue>
    </source>
</reference>
<keyword evidence="12" id="KW-1185">Reference proteome</keyword>
<evidence type="ECO:0000256" key="4">
    <source>
        <dbReference type="ARBA" id="ARBA00022490"/>
    </source>
</evidence>
<dbReference type="SUPFAM" id="SSF54762">
    <property type="entry name" value="Signal recognition particle alu RNA binding heterodimer, SRP9/14"/>
    <property type="match status" value="1"/>
</dbReference>
<keyword evidence="6 9" id="KW-0733">Signal recognition particle</keyword>
<dbReference type="InterPro" id="IPR039914">
    <property type="entry name" value="SRP9-like"/>
</dbReference>
<evidence type="ECO:0000256" key="6">
    <source>
        <dbReference type="ARBA" id="ARBA00023135"/>
    </source>
</evidence>
<keyword evidence="5 9" id="KW-0694">RNA-binding</keyword>
<dbReference type="AlphaFoldDB" id="A0A0L0CA93"/>
<dbReference type="FunFam" id="3.30.720.10:FF:000001">
    <property type="entry name" value="Signal recognition particle 9 kDa protein"/>
    <property type="match status" value="1"/>
</dbReference>
<dbReference type="PIRSF" id="PIRSF017029">
    <property type="entry name" value="Signal_recog_particle_SRP9"/>
    <property type="match status" value="1"/>
</dbReference>
<evidence type="ECO:0000313" key="11">
    <source>
        <dbReference type="EMBL" id="KNC29140.1"/>
    </source>
</evidence>
<dbReference type="InterPro" id="IPR039432">
    <property type="entry name" value="SRP9_dom"/>
</dbReference>
<proteinExistence type="inferred from homology"/>
<dbReference type="PANTHER" id="PTHR12834:SF12">
    <property type="entry name" value="SIGNAL RECOGNITION PARTICLE 9 KDA PROTEIN"/>
    <property type="match status" value="1"/>
</dbReference>
<dbReference type="Proteomes" id="UP000037069">
    <property type="component" value="Unassembled WGS sequence"/>
</dbReference>
<evidence type="ECO:0000256" key="9">
    <source>
        <dbReference type="PIRNR" id="PIRNR017029"/>
    </source>
</evidence>
<gene>
    <name evidence="11" type="ORF">FF38_13606</name>
</gene>
<keyword evidence="4 9" id="KW-0963">Cytoplasm</keyword>
<accession>A0A0L0CA93</accession>
<dbReference type="InterPro" id="IPR008832">
    <property type="entry name" value="SRP9"/>
</dbReference>
<dbReference type="Pfam" id="PF05486">
    <property type="entry name" value="SRP9-21"/>
    <property type="match status" value="1"/>
</dbReference>
<evidence type="ECO:0000256" key="1">
    <source>
        <dbReference type="ARBA" id="ARBA00004496"/>
    </source>
</evidence>
<evidence type="ECO:0000259" key="10">
    <source>
        <dbReference type="Pfam" id="PF05486"/>
    </source>
</evidence>
<dbReference type="Gene3D" id="3.30.720.10">
    <property type="entry name" value="Signal recognition particle alu RNA binding heterodimer, srp9/1"/>
    <property type="match status" value="1"/>
</dbReference>
<evidence type="ECO:0000256" key="7">
    <source>
        <dbReference type="ARBA" id="ARBA00023274"/>
    </source>
</evidence>
<dbReference type="GO" id="GO:0045900">
    <property type="term" value="P:negative regulation of translational elongation"/>
    <property type="evidence" value="ECO:0007669"/>
    <property type="project" value="InterPro"/>
</dbReference>
<dbReference type="PANTHER" id="PTHR12834">
    <property type="entry name" value="SIGNAL RECOGNITION PARTICLE 9 KDA PROTEIN"/>
    <property type="match status" value="1"/>
</dbReference>
<evidence type="ECO:0000256" key="5">
    <source>
        <dbReference type="ARBA" id="ARBA00022884"/>
    </source>
</evidence>
<evidence type="ECO:0000256" key="8">
    <source>
        <dbReference type="ARBA" id="ARBA00045462"/>
    </source>
</evidence>
<keyword evidence="7 9" id="KW-0687">Ribonucleoprotein</keyword>
<evidence type="ECO:0000256" key="3">
    <source>
        <dbReference type="ARBA" id="ARBA00020414"/>
    </source>
</evidence>
<dbReference type="GO" id="GO:0008312">
    <property type="term" value="F:7S RNA binding"/>
    <property type="evidence" value="ECO:0007669"/>
    <property type="project" value="InterPro"/>
</dbReference>
<dbReference type="InterPro" id="IPR009018">
    <property type="entry name" value="Signal_recog_particle_SRP9/14"/>
</dbReference>
<dbReference type="OMA" id="DPMKVRF"/>
<comment type="caution">
    <text evidence="11">The sequence shown here is derived from an EMBL/GenBank/DDBJ whole genome shotgun (WGS) entry which is preliminary data.</text>
</comment>
<name>A0A0L0CA93_LUCCU</name>
<comment type="subcellular location">
    <subcellularLocation>
        <location evidence="1 9">Cytoplasm</location>
    </subcellularLocation>
</comment>
<dbReference type="GO" id="GO:0006614">
    <property type="term" value="P:SRP-dependent cotranslational protein targeting to membrane"/>
    <property type="evidence" value="ECO:0007669"/>
    <property type="project" value="InterPro"/>
</dbReference>
<dbReference type="OrthoDB" id="360923at2759"/>
<dbReference type="GO" id="GO:0005829">
    <property type="term" value="C:cytosol"/>
    <property type="evidence" value="ECO:0007669"/>
    <property type="project" value="UniProtKB-ARBA"/>
</dbReference>
<comment type="similarity">
    <text evidence="2 9">Belongs to the SRP9 family.</text>
</comment>
<comment type="function">
    <text evidence="8 9">Component of the signal recognition particle (SRP) complex, a ribonucleoprotein complex that mediates the cotranslational targeting of secretory and membrane proteins to the endoplasmic reticulum (ER). SRP9 together with SRP14 and the Alu portion of the SRP RNA, constitutes the elongation arrest domain of SRP. The complex of SRP9 and SRP14 is required for SRP RNA binding.</text>
</comment>
<sequence>MVFVKNWEDFEIAAENMYMANPMGCRYTMKYVHTKGHILMKMTDNVKCIQYKAENMPDLKKIEKFTSNLMGHMASKE</sequence>
<feature type="domain" description="SRP9" evidence="10">
    <location>
        <begin position="4"/>
        <end position="73"/>
    </location>
</feature>
<dbReference type="EMBL" id="JRES01000685">
    <property type="protein sequence ID" value="KNC29140.1"/>
    <property type="molecule type" value="Genomic_DNA"/>
</dbReference>
<dbReference type="STRING" id="7375.A0A0L0CA93"/>
<dbReference type="GO" id="GO:0005786">
    <property type="term" value="C:signal recognition particle, endoplasmic reticulum targeting"/>
    <property type="evidence" value="ECO:0007669"/>
    <property type="project" value="UniProtKB-KW"/>
</dbReference>
<evidence type="ECO:0000313" key="12">
    <source>
        <dbReference type="Proteomes" id="UP000037069"/>
    </source>
</evidence>